<sequence length="928" mass="98757">MTAKSFDSATYLRGLGWQGPGSSLNNSANGRAKPVTVVQKKTLAGIGRDRDTSFAWWDAVFSSVANKVGSSQPEQRRTTTGILSHRPPPPKANAYDESPQTQSSGLNLDAMAAVKLEQARRQLYSGFLRGSVISGSKDDEEDEEAVTGSKGKKRSREEDDDEEGSPVALSKAERKAARAAKKEAKAQKKLDKEARRTAKKKKGKSAAGGESSTGDDLSVTSASASASASRATSVDTIDSNPTVEPSLREKALRRQRKQKSSRQLVGETPSVSSTSTSSLPSEAEAIDIDVDDELARARKAIRRAAKEERRAARAVAAAATAGAVRAYYSRLLAAALRTSPRIDVELGARCGCLRELAFFDSSSQLRATVALAPLSLLSLSGEPDVFPTARGARHDTRNSTIVRTEMVSSLLNLRKRALTSPVSPPPSPLASSNSARPNPALSRLSRLGGGLSSRRKVDSLLSPTTMTDSAEDNDDPFSSPVSSRSLGASLRPLKQIRRQSRSFSSAFTALFPPSSPSPSTPASGTATPQSSRSPASPLAPFNSVRPRLTSEKKKKTGGRRGKRDDGIKRRISYPLLSRASCDQPDRVVVRESWGTRDETQKAPTPCTLGHLAPLPITSNYESCMDQSGSPVVPEWTTMTTTTTTFVPQVPARASLATSTQAVHHDAHPGDLAGNEDTASRFSASTAEESIYSTAVTDSSATWVKFPSTMTVSAIAEAPSIVHFAGLAGDESTDLAYSPSLVLDVQSSGEHGDEILTAPSSPDFRCESPTTTTKIFAPASAPATLAWTSKDSRTENVLQSTATPKRQRHPHRLLTPPPTPHLVPVGSRLHTPEDLEISPPKYTGLVSSTAAHAHDDAPGGGSTRDSLLSLTLAELSDEMAHIRRRAHSTKSSDSDSDSDMSSLSPSSLRTFLFPLPTYSHEEGPPSSCS</sequence>
<gene>
    <name evidence="2" type="ORF">C6P46_003626</name>
</gene>
<reference evidence="2 3" key="1">
    <citation type="submission" date="2020-11" db="EMBL/GenBank/DDBJ databases">
        <title>Kefir isolates.</title>
        <authorList>
            <person name="Marcisauskas S."/>
            <person name="Kim Y."/>
            <person name="Blasche S."/>
        </authorList>
    </citation>
    <scope>NUCLEOTIDE SEQUENCE [LARGE SCALE GENOMIC DNA]</scope>
    <source>
        <strain evidence="2 3">KR</strain>
    </source>
</reference>
<keyword evidence="3" id="KW-1185">Reference proteome</keyword>
<feature type="region of interest" description="Disordered" evidence="1">
    <location>
        <begin position="418"/>
        <end position="568"/>
    </location>
</feature>
<dbReference type="EMBL" id="PUHQ01000003">
    <property type="protein sequence ID" value="KAG0666916.1"/>
    <property type="molecule type" value="Genomic_DNA"/>
</dbReference>
<accession>A0A9P6WAM9</accession>
<name>A0A9P6WAM9_RHOMI</name>
<feature type="compositionally biased region" description="Low complexity" evidence="1">
    <location>
        <begin position="520"/>
        <end position="531"/>
    </location>
</feature>
<feature type="region of interest" description="Disordered" evidence="1">
    <location>
        <begin position="787"/>
        <end position="841"/>
    </location>
</feature>
<feature type="region of interest" description="Disordered" evidence="1">
    <location>
        <begin position="1"/>
        <end position="33"/>
    </location>
</feature>
<feature type="compositionally biased region" description="Low complexity" evidence="1">
    <location>
        <begin position="502"/>
        <end position="512"/>
    </location>
</feature>
<feature type="compositionally biased region" description="Low complexity" evidence="1">
    <location>
        <begin position="429"/>
        <end position="446"/>
    </location>
</feature>
<evidence type="ECO:0000313" key="3">
    <source>
        <dbReference type="Proteomes" id="UP000777482"/>
    </source>
</evidence>
<dbReference type="Proteomes" id="UP000777482">
    <property type="component" value="Unassembled WGS sequence"/>
</dbReference>
<evidence type="ECO:0000313" key="2">
    <source>
        <dbReference type="EMBL" id="KAG0666916.1"/>
    </source>
</evidence>
<feature type="compositionally biased region" description="Polar residues" evidence="1">
    <location>
        <begin position="794"/>
        <end position="803"/>
    </location>
</feature>
<feature type="compositionally biased region" description="Polar residues" evidence="1">
    <location>
        <begin position="66"/>
        <end position="82"/>
    </location>
</feature>
<dbReference type="OrthoDB" id="3366546at2759"/>
<protein>
    <submittedName>
        <fullName evidence="2">Uncharacterized protein</fullName>
    </submittedName>
</protein>
<comment type="caution">
    <text evidence="2">The sequence shown here is derived from an EMBL/GenBank/DDBJ whole genome shotgun (WGS) entry which is preliminary data.</text>
</comment>
<organism evidence="2 3">
    <name type="scientific">Rhodotorula mucilaginosa</name>
    <name type="common">Yeast</name>
    <name type="synonym">Rhodotorula rubra</name>
    <dbReference type="NCBI Taxonomy" id="5537"/>
    <lineage>
        <taxon>Eukaryota</taxon>
        <taxon>Fungi</taxon>
        <taxon>Dikarya</taxon>
        <taxon>Basidiomycota</taxon>
        <taxon>Pucciniomycotina</taxon>
        <taxon>Microbotryomycetes</taxon>
        <taxon>Sporidiobolales</taxon>
        <taxon>Sporidiobolaceae</taxon>
        <taxon>Rhodotorula</taxon>
    </lineage>
</organism>
<feature type="compositionally biased region" description="Low complexity" evidence="1">
    <location>
        <begin position="268"/>
        <end position="283"/>
    </location>
</feature>
<feature type="region of interest" description="Disordered" evidence="1">
    <location>
        <begin position="881"/>
        <end position="905"/>
    </location>
</feature>
<evidence type="ECO:0000256" key="1">
    <source>
        <dbReference type="SAM" id="MobiDB-lite"/>
    </source>
</evidence>
<feature type="region of interest" description="Disordered" evidence="1">
    <location>
        <begin position="66"/>
        <end position="106"/>
    </location>
</feature>
<feature type="region of interest" description="Disordered" evidence="1">
    <location>
        <begin position="132"/>
        <end position="283"/>
    </location>
</feature>
<feature type="compositionally biased region" description="Basic residues" evidence="1">
    <location>
        <begin position="552"/>
        <end position="561"/>
    </location>
</feature>
<dbReference type="AlphaFoldDB" id="A0A9P6WAM9"/>
<feature type="compositionally biased region" description="Polar residues" evidence="1">
    <location>
        <begin position="20"/>
        <end position="29"/>
    </location>
</feature>
<proteinExistence type="predicted"/>
<feature type="compositionally biased region" description="Basic and acidic residues" evidence="1">
    <location>
        <begin position="171"/>
        <end position="196"/>
    </location>
</feature>
<feature type="compositionally biased region" description="Low complexity" evidence="1">
    <location>
        <begin position="205"/>
        <end position="234"/>
    </location>
</feature>